<organism evidence="1 2">
    <name type="scientific">Litoribacillus peritrichatus</name>
    <dbReference type="NCBI Taxonomy" id="718191"/>
    <lineage>
        <taxon>Bacteria</taxon>
        <taxon>Pseudomonadati</taxon>
        <taxon>Pseudomonadota</taxon>
        <taxon>Gammaproteobacteria</taxon>
        <taxon>Oceanospirillales</taxon>
        <taxon>Oceanospirillaceae</taxon>
        <taxon>Litoribacillus</taxon>
    </lineage>
</organism>
<accession>A0ABP7MY13</accession>
<dbReference type="InterPro" id="IPR009057">
    <property type="entry name" value="Homeodomain-like_sf"/>
</dbReference>
<dbReference type="Gene3D" id="1.10.357.10">
    <property type="entry name" value="Tetracycline Repressor, domain 2"/>
    <property type="match status" value="1"/>
</dbReference>
<protein>
    <recommendedName>
        <fullName evidence="3">TetR family transcriptional regulator</fullName>
    </recommendedName>
</protein>
<comment type="caution">
    <text evidence="1">The sequence shown here is derived from an EMBL/GenBank/DDBJ whole genome shotgun (WGS) entry which is preliminary data.</text>
</comment>
<evidence type="ECO:0000313" key="1">
    <source>
        <dbReference type="EMBL" id="GAA3930523.1"/>
    </source>
</evidence>
<proteinExistence type="predicted"/>
<sequence length="81" mass="8904">MSRDAALQEKIIDQAILLAQKSSWESVSLTELTTKISCSLGDIKAIYRSKDDMAEALFDRADKAMLSLSSDTEYLASPSDD</sequence>
<evidence type="ECO:0008006" key="3">
    <source>
        <dbReference type="Google" id="ProtNLM"/>
    </source>
</evidence>
<gene>
    <name evidence="1" type="ORF">GCM10022277_29050</name>
</gene>
<evidence type="ECO:0000313" key="2">
    <source>
        <dbReference type="Proteomes" id="UP001501565"/>
    </source>
</evidence>
<dbReference type="RefSeq" id="WP_344799278.1">
    <property type="nucleotide sequence ID" value="NZ_BAABBN010000007.1"/>
</dbReference>
<dbReference type="SUPFAM" id="SSF46689">
    <property type="entry name" value="Homeodomain-like"/>
    <property type="match status" value="1"/>
</dbReference>
<keyword evidence="2" id="KW-1185">Reference proteome</keyword>
<name>A0ABP7MY13_9GAMM</name>
<reference evidence="2" key="1">
    <citation type="journal article" date="2019" name="Int. J. Syst. Evol. Microbiol.">
        <title>The Global Catalogue of Microorganisms (GCM) 10K type strain sequencing project: providing services to taxonomists for standard genome sequencing and annotation.</title>
        <authorList>
            <consortium name="The Broad Institute Genomics Platform"/>
            <consortium name="The Broad Institute Genome Sequencing Center for Infectious Disease"/>
            <person name="Wu L."/>
            <person name="Ma J."/>
        </authorList>
    </citation>
    <scope>NUCLEOTIDE SEQUENCE [LARGE SCALE GENOMIC DNA]</scope>
    <source>
        <strain evidence="2">JCM 17551</strain>
    </source>
</reference>
<dbReference type="EMBL" id="BAABBN010000007">
    <property type="protein sequence ID" value="GAA3930523.1"/>
    <property type="molecule type" value="Genomic_DNA"/>
</dbReference>
<dbReference type="Proteomes" id="UP001501565">
    <property type="component" value="Unassembled WGS sequence"/>
</dbReference>